<gene>
    <name evidence="2" type="ORF">FA09DRAFT_339506</name>
</gene>
<dbReference type="EMBL" id="KZ819296">
    <property type="protein sequence ID" value="PWN97011.1"/>
    <property type="molecule type" value="Genomic_DNA"/>
</dbReference>
<sequence length="223" mass="23851">MQAILFLSLVFAATVAMALETRPGVKPFGQGGACVSKRYNSNFDDRSFLPGVSVTNSIGTYNALAYQSFVGVDSTLPSPLSVSLNGLKNRSPPNVIATGLEPALGGQRAQISTLYPDSPVKTFNLHSFFFACVAHTGESAVSAIVPCTVHVEGFVNGKKTVEQQLVYQPKNLLKARMHYADFAASEWCDLDTVTFTVPCELSKALLLDNIDYTVHTCAAPPAA</sequence>
<accession>A0A316Z619</accession>
<dbReference type="Proteomes" id="UP000245946">
    <property type="component" value="Unassembled WGS sequence"/>
</dbReference>
<keyword evidence="3" id="KW-1185">Reference proteome</keyword>
<dbReference type="RefSeq" id="XP_025597290.1">
    <property type="nucleotide sequence ID" value="XM_025744223.1"/>
</dbReference>
<dbReference type="GeneID" id="37271767"/>
<protein>
    <recommendedName>
        <fullName evidence="4">Phosphatidylglycerol/phosphatidylinositol transfer protein</fullName>
    </recommendedName>
</protein>
<organism evidence="2 3">
    <name type="scientific">Tilletiopsis washingtonensis</name>
    <dbReference type="NCBI Taxonomy" id="58919"/>
    <lineage>
        <taxon>Eukaryota</taxon>
        <taxon>Fungi</taxon>
        <taxon>Dikarya</taxon>
        <taxon>Basidiomycota</taxon>
        <taxon>Ustilaginomycotina</taxon>
        <taxon>Exobasidiomycetes</taxon>
        <taxon>Entylomatales</taxon>
        <taxon>Entylomatales incertae sedis</taxon>
        <taxon>Tilletiopsis</taxon>
    </lineage>
</organism>
<dbReference type="OrthoDB" id="4820608at2759"/>
<feature type="chain" id="PRO_5016351191" description="Phosphatidylglycerol/phosphatidylinositol transfer protein" evidence="1">
    <location>
        <begin position="19"/>
        <end position="223"/>
    </location>
</feature>
<proteinExistence type="predicted"/>
<evidence type="ECO:0000313" key="3">
    <source>
        <dbReference type="Proteomes" id="UP000245946"/>
    </source>
</evidence>
<evidence type="ECO:0008006" key="4">
    <source>
        <dbReference type="Google" id="ProtNLM"/>
    </source>
</evidence>
<dbReference type="AlphaFoldDB" id="A0A316Z619"/>
<dbReference type="STRING" id="58919.A0A316Z619"/>
<feature type="signal peptide" evidence="1">
    <location>
        <begin position="1"/>
        <end position="18"/>
    </location>
</feature>
<keyword evidence="1" id="KW-0732">Signal</keyword>
<name>A0A316Z619_9BASI</name>
<reference evidence="2 3" key="1">
    <citation type="journal article" date="2018" name="Mol. Biol. Evol.">
        <title>Broad Genomic Sampling Reveals a Smut Pathogenic Ancestry of the Fungal Clade Ustilaginomycotina.</title>
        <authorList>
            <person name="Kijpornyongpan T."/>
            <person name="Mondo S.J."/>
            <person name="Barry K."/>
            <person name="Sandor L."/>
            <person name="Lee J."/>
            <person name="Lipzen A."/>
            <person name="Pangilinan J."/>
            <person name="LaButti K."/>
            <person name="Hainaut M."/>
            <person name="Henrissat B."/>
            <person name="Grigoriev I.V."/>
            <person name="Spatafora J.W."/>
            <person name="Aime M.C."/>
        </authorList>
    </citation>
    <scope>NUCLEOTIDE SEQUENCE [LARGE SCALE GENOMIC DNA]</scope>
    <source>
        <strain evidence="2 3">MCA 4186</strain>
    </source>
</reference>
<evidence type="ECO:0000313" key="2">
    <source>
        <dbReference type="EMBL" id="PWN97011.1"/>
    </source>
</evidence>
<evidence type="ECO:0000256" key="1">
    <source>
        <dbReference type="SAM" id="SignalP"/>
    </source>
</evidence>